<evidence type="ECO:0000259" key="4">
    <source>
        <dbReference type="Pfam" id="PF13649"/>
    </source>
</evidence>
<dbReference type="GO" id="GO:0061542">
    <property type="term" value="F:3-demethylubiquinol 3-O-methyltransferase activity"/>
    <property type="evidence" value="ECO:0007669"/>
    <property type="project" value="UniProtKB-EC"/>
</dbReference>
<dbReference type="EC" id="2.1.1.222" evidence="5"/>
<dbReference type="PANTHER" id="PTHR43464">
    <property type="entry name" value="METHYLTRANSFERASE"/>
    <property type="match status" value="1"/>
</dbReference>
<dbReference type="Proteomes" id="UP001595867">
    <property type="component" value="Unassembled WGS sequence"/>
</dbReference>
<dbReference type="Pfam" id="PF13649">
    <property type="entry name" value="Methyltransf_25"/>
    <property type="match status" value="1"/>
</dbReference>
<organism evidence="5 6">
    <name type="scientific">Actinoplanes subglobosus</name>
    <dbReference type="NCBI Taxonomy" id="1547892"/>
    <lineage>
        <taxon>Bacteria</taxon>
        <taxon>Bacillati</taxon>
        <taxon>Actinomycetota</taxon>
        <taxon>Actinomycetes</taxon>
        <taxon>Micromonosporales</taxon>
        <taxon>Micromonosporaceae</taxon>
        <taxon>Actinoplanes</taxon>
    </lineage>
</organism>
<accession>A0ABV8IX56</accession>
<dbReference type="GO" id="GO:0032259">
    <property type="term" value="P:methylation"/>
    <property type="evidence" value="ECO:0007669"/>
    <property type="project" value="UniProtKB-KW"/>
</dbReference>
<keyword evidence="3" id="KW-0949">S-adenosyl-L-methionine</keyword>
<name>A0ABV8IX56_9ACTN</name>
<dbReference type="InterPro" id="IPR041698">
    <property type="entry name" value="Methyltransf_25"/>
</dbReference>
<evidence type="ECO:0000313" key="5">
    <source>
        <dbReference type="EMBL" id="MFC4068526.1"/>
    </source>
</evidence>
<dbReference type="GO" id="GO:0102208">
    <property type="term" value="F:2-polyprenyl-6-hydroxyphenol methylase activity"/>
    <property type="evidence" value="ECO:0007669"/>
    <property type="project" value="UniProtKB-EC"/>
</dbReference>
<evidence type="ECO:0000313" key="6">
    <source>
        <dbReference type="Proteomes" id="UP001595867"/>
    </source>
</evidence>
<proteinExistence type="predicted"/>
<dbReference type="CDD" id="cd02440">
    <property type="entry name" value="AdoMet_MTases"/>
    <property type="match status" value="1"/>
</dbReference>
<keyword evidence="6" id="KW-1185">Reference proteome</keyword>
<dbReference type="PANTHER" id="PTHR43464:SF19">
    <property type="entry name" value="UBIQUINONE BIOSYNTHESIS O-METHYLTRANSFERASE, MITOCHONDRIAL"/>
    <property type="match status" value="1"/>
</dbReference>
<dbReference type="EMBL" id="JBHSBL010000019">
    <property type="protein sequence ID" value="MFC4068526.1"/>
    <property type="molecule type" value="Genomic_DNA"/>
</dbReference>
<evidence type="ECO:0000256" key="1">
    <source>
        <dbReference type="ARBA" id="ARBA00022603"/>
    </source>
</evidence>
<keyword evidence="2 5" id="KW-0808">Transferase</keyword>
<dbReference type="InterPro" id="IPR029063">
    <property type="entry name" value="SAM-dependent_MTases_sf"/>
</dbReference>
<keyword evidence="1 5" id="KW-0489">Methyltransferase</keyword>
<gene>
    <name evidence="5" type="ORF">ACFO0C_26665</name>
</gene>
<dbReference type="RefSeq" id="WP_378069422.1">
    <property type="nucleotide sequence ID" value="NZ_JBHSBL010000019.1"/>
</dbReference>
<protein>
    <submittedName>
        <fullName evidence="5">Class I SAM-dependent methyltransferase</fullName>
        <ecNumber evidence="5">2.1.1.222</ecNumber>
        <ecNumber evidence="5">2.1.1.64</ecNumber>
    </submittedName>
</protein>
<sequence>MTSPSGASSSAGDARRLAAASLAAGDPTGWFEDLYAESRAGRAEVPWDVPAPSAHLRALDLPAGDGRRALVVGCGPGRDAEYVAALGYRVTAFDISATAIGLARERHPGTTVDYVVADLLDPPPPWGQAFDLVLESNNVQALPASIRATAIAAVGTFVAPGGTLIVLAAATTRIDSDGDGPPWPLTRAEVDAFATGDLRPVSVTRVDAVGTTLPTRWSALFRR</sequence>
<comment type="caution">
    <text evidence="5">The sequence shown here is derived from an EMBL/GenBank/DDBJ whole genome shotgun (WGS) entry which is preliminary data.</text>
</comment>
<dbReference type="SUPFAM" id="SSF53335">
    <property type="entry name" value="S-adenosyl-L-methionine-dependent methyltransferases"/>
    <property type="match status" value="1"/>
</dbReference>
<dbReference type="Gene3D" id="3.40.50.150">
    <property type="entry name" value="Vaccinia Virus protein VP39"/>
    <property type="match status" value="1"/>
</dbReference>
<dbReference type="EC" id="2.1.1.64" evidence="5"/>
<evidence type="ECO:0000256" key="3">
    <source>
        <dbReference type="ARBA" id="ARBA00022691"/>
    </source>
</evidence>
<reference evidence="6" key="1">
    <citation type="journal article" date="2019" name="Int. J. Syst. Evol. Microbiol.">
        <title>The Global Catalogue of Microorganisms (GCM) 10K type strain sequencing project: providing services to taxonomists for standard genome sequencing and annotation.</title>
        <authorList>
            <consortium name="The Broad Institute Genomics Platform"/>
            <consortium name="The Broad Institute Genome Sequencing Center for Infectious Disease"/>
            <person name="Wu L."/>
            <person name="Ma J."/>
        </authorList>
    </citation>
    <scope>NUCLEOTIDE SEQUENCE [LARGE SCALE GENOMIC DNA]</scope>
    <source>
        <strain evidence="6">TBRC 5832</strain>
    </source>
</reference>
<feature type="domain" description="Methyltransferase" evidence="4">
    <location>
        <begin position="70"/>
        <end position="162"/>
    </location>
</feature>
<evidence type="ECO:0000256" key="2">
    <source>
        <dbReference type="ARBA" id="ARBA00022679"/>
    </source>
</evidence>